<dbReference type="Proteomes" id="UP000824469">
    <property type="component" value="Unassembled WGS sequence"/>
</dbReference>
<protein>
    <submittedName>
        <fullName evidence="2">Uncharacterized protein</fullName>
    </submittedName>
</protein>
<comment type="caution">
    <text evidence="2">The sequence shown here is derived from an EMBL/GenBank/DDBJ whole genome shotgun (WGS) entry which is preliminary data.</text>
</comment>
<feature type="compositionally biased region" description="Acidic residues" evidence="1">
    <location>
        <begin position="10"/>
        <end position="21"/>
    </location>
</feature>
<accession>A0AA38BU11</accession>
<name>A0AA38BU11_TAXCH</name>
<reference evidence="2 3" key="1">
    <citation type="journal article" date="2021" name="Nat. Plants">
        <title>The Taxus genome provides insights into paclitaxel biosynthesis.</title>
        <authorList>
            <person name="Xiong X."/>
            <person name="Gou J."/>
            <person name="Liao Q."/>
            <person name="Li Y."/>
            <person name="Zhou Q."/>
            <person name="Bi G."/>
            <person name="Li C."/>
            <person name="Du R."/>
            <person name="Wang X."/>
            <person name="Sun T."/>
            <person name="Guo L."/>
            <person name="Liang H."/>
            <person name="Lu P."/>
            <person name="Wu Y."/>
            <person name="Zhang Z."/>
            <person name="Ro D.K."/>
            <person name="Shang Y."/>
            <person name="Huang S."/>
            <person name="Yan J."/>
        </authorList>
    </citation>
    <scope>NUCLEOTIDE SEQUENCE [LARGE SCALE GENOMIC DNA]</scope>
    <source>
        <strain evidence="2">Ta-2019</strain>
    </source>
</reference>
<evidence type="ECO:0000313" key="2">
    <source>
        <dbReference type="EMBL" id="KAH9289127.1"/>
    </source>
</evidence>
<sequence length="51" mass="5379">MEFLEMVESSIDEGGDEEESSVGEGVGEVGSSVDRGSHARIYLMEGTGGNR</sequence>
<gene>
    <name evidence="2" type="ORF">KI387_033244</name>
</gene>
<evidence type="ECO:0000256" key="1">
    <source>
        <dbReference type="SAM" id="MobiDB-lite"/>
    </source>
</evidence>
<feature type="region of interest" description="Disordered" evidence="1">
    <location>
        <begin position="1"/>
        <end position="51"/>
    </location>
</feature>
<keyword evidence="3" id="KW-1185">Reference proteome</keyword>
<organism evidence="2 3">
    <name type="scientific">Taxus chinensis</name>
    <name type="common">Chinese yew</name>
    <name type="synonym">Taxus wallichiana var. chinensis</name>
    <dbReference type="NCBI Taxonomy" id="29808"/>
    <lineage>
        <taxon>Eukaryota</taxon>
        <taxon>Viridiplantae</taxon>
        <taxon>Streptophyta</taxon>
        <taxon>Embryophyta</taxon>
        <taxon>Tracheophyta</taxon>
        <taxon>Spermatophyta</taxon>
        <taxon>Pinopsida</taxon>
        <taxon>Pinidae</taxon>
        <taxon>Conifers II</taxon>
        <taxon>Cupressales</taxon>
        <taxon>Taxaceae</taxon>
        <taxon>Taxus</taxon>
    </lineage>
</organism>
<proteinExistence type="predicted"/>
<feature type="non-terminal residue" evidence="2">
    <location>
        <position position="51"/>
    </location>
</feature>
<dbReference type="AlphaFoldDB" id="A0AA38BU11"/>
<dbReference type="EMBL" id="JAHRHJ020003813">
    <property type="protein sequence ID" value="KAH9289127.1"/>
    <property type="molecule type" value="Genomic_DNA"/>
</dbReference>
<evidence type="ECO:0000313" key="3">
    <source>
        <dbReference type="Proteomes" id="UP000824469"/>
    </source>
</evidence>